<dbReference type="PANTHER" id="PTHR11127">
    <property type="entry name" value="60S RIBOSOMAL PROTEIN L14"/>
    <property type="match status" value="1"/>
</dbReference>
<dbReference type="InterPro" id="IPR002784">
    <property type="entry name" value="Ribosomal_eL14_dom"/>
</dbReference>
<evidence type="ECO:0000256" key="2">
    <source>
        <dbReference type="ARBA" id="ARBA00022980"/>
    </source>
</evidence>
<organism evidence="8">
    <name type="scientific">Nyssomyia neivai</name>
    <dbReference type="NCBI Taxonomy" id="330878"/>
    <lineage>
        <taxon>Eukaryota</taxon>
        <taxon>Metazoa</taxon>
        <taxon>Ecdysozoa</taxon>
        <taxon>Arthropoda</taxon>
        <taxon>Hexapoda</taxon>
        <taxon>Insecta</taxon>
        <taxon>Pterygota</taxon>
        <taxon>Neoptera</taxon>
        <taxon>Endopterygota</taxon>
        <taxon>Diptera</taxon>
        <taxon>Nematocera</taxon>
        <taxon>Psychodoidea</taxon>
        <taxon>Psychodidae</taxon>
        <taxon>Nyssomyia</taxon>
    </lineage>
</organism>
<dbReference type="GO" id="GO:0042273">
    <property type="term" value="P:ribosomal large subunit biogenesis"/>
    <property type="evidence" value="ECO:0007669"/>
    <property type="project" value="TreeGrafter"/>
</dbReference>
<dbReference type="GO" id="GO:0006412">
    <property type="term" value="P:translation"/>
    <property type="evidence" value="ECO:0007669"/>
    <property type="project" value="InterPro"/>
</dbReference>
<dbReference type="CDD" id="cd23702">
    <property type="entry name" value="eL14"/>
    <property type="match status" value="1"/>
</dbReference>
<keyword evidence="3" id="KW-0687">Ribonucleoprotein</keyword>
<dbReference type="InterPro" id="IPR008991">
    <property type="entry name" value="Translation_prot_SH3-like_sf"/>
</dbReference>
<reference evidence="8" key="1">
    <citation type="submission" date="2016-12" db="EMBL/GenBank/DDBJ databases">
        <title>An insight into the sialome and mialome of the sand fly, Nyssomyia neivai.</title>
        <authorList>
            <person name="Sebastian V."/>
            <person name="Goulart T.M."/>
            <person name="Oliveira W."/>
            <person name="Calvo E."/>
            <person name="Oliveira L.F."/>
            <person name="Pinto M.C."/>
            <person name="Rosselino A.M."/>
            <person name="Ribeiro J.M."/>
        </authorList>
    </citation>
    <scope>NUCLEOTIDE SEQUENCE</scope>
</reference>
<evidence type="ECO:0000256" key="1">
    <source>
        <dbReference type="ARBA" id="ARBA00006592"/>
    </source>
</evidence>
<dbReference type="Gene3D" id="6.10.250.2270">
    <property type="match status" value="1"/>
</dbReference>
<dbReference type="InterPro" id="IPR014722">
    <property type="entry name" value="Rib_uL2_dom2"/>
</dbReference>
<proteinExistence type="inferred from homology"/>
<sequence length="174" mass="19828">MPFQRFVETGRVAKCSHGPLKGKLVAIVDVIDPNRVLIDGPCTGVKRQAYRLNNLHLTKFVLKFPFTSPTRVIRKAWLAADVNAKWGETTWAKKAKATEKRSNLTDYDRFKLRVAKRSRNRMLTVQFRKMKRYASIDGTLFGKKSIRKPKLWKDQLAKRKAKKPSGGKTAAAAE</sequence>
<dbReference type="Pfam" id="PF01929">
    <property type="entry name" value="Ribosomal_L14e"/>
    <property type="match status" value="1"/>
</dbReference>
<comment type="similarity">
    <text evidence="1">Belongs to the eukaryotic ribosomal protein eL14 family.</text>
</comment>
<name>A0A1L8DS82_9DIPT</name>
<dbReference type="InterPro" id="IPR039660">
    <property type="entry name" value="Ribosomal_eL14"/>
</dbReference>
<evidence type="ECO:0000256" key="5">
    <source>
        <dbReference type="ARBA" id="ARBA00035318"/>
    </source>
</evidence>
<evidence type="ECO:0000256" key="4">
    <source>
        <dbReference type="ARBA" id="ARBA00035215"/>
    </source>
</evidence>
<dbReference type="GO" id="GO:0003735">
    <property type="term" value="F:structural constituent of ribosome"/>
    <property type="evidence" value="ECO:0007669"/>
    <property type="project" value="InterPro"/>
</dbReference>
<dbReference type="AlphaFoldDB" id="A0A1L8DS82"/>
<dbReference type="PANTHER" id="PTHR11127:SF2">
    <property type="entry name" value="LARGE RIBOSOMAL SUBUNIT PROTEIN EL14"/>
    <property type="match status" value="1"/>
</dbReference>
<feature type="domain" description="Large ribosomal subunit protein eL14" evidence="7">
    <location>
        <begin position="46"/>
        <end position="120"/>
    </location>
</feature>
<dbReference type="GO" id="GO:0003723">
    <property type="term" value="F:RNA binding"/>
    <property type="evidence" value="ECO:0007669"/>
    <property type="project" value="InterPro"/>
</dbReference>
<feature type="region of interest" description="Disordered" evidence="6">
    <location>
        <begin position="152"/>
        <end position="174"/>
    </location>
</feature>
<dbReference type="SUPFAM" id="SSF50104">
    <property type="entry name" value="Translation proteins SH3-like domain"/>
    <property type="match status" value="1"/>
</dbReference>
<evidence type="ECO:0000256" key="3">
    <source>
        <dbReference type="ARBA" id="ARBA00023274"/>
    </source>
</evidence>
<keyword evidence="2 8" id="KW-0689">Ribosomal protein</keyword>
<evidence type="ECO:0000313" key="8">
    <source>
        <dbReference type="EMBL" id="JAV09210.1"/>
    </source>
</evidence>
<dbReference type="Gene3D" id="2.30.30.30">
    <property type="match status" value="1"/>
</dbReference>
<evidence type="ECO:0000256" key="6">
    <source>
        <dbReference type="SAM" id="MobiDB-lite"/>
    </source>
</evidence>
<accession>A0A1L8DS82</accession>
<evidence type="ECO:0000259" key="7">
    <source>
        <dbReference type="Pfam" id="PF01929"/>
    </source>
</evidence>
<dbReference type="GO" id="GO:0022625">
    <property type="term" value="C:cytosolic large ribosomal subunit"/>
    <property type="evidence" value="ECO:0007669"/>
    <property type="project" value="TreeGrafter"/>
</dbReference>
<protein>
    <recommendedName>
        <fullName evidence="4">Large ribosomal subunit protein eL14</fullName>
    </recommendedName>
    <alternativeName>
        <fullName evidence="5">60S ribosomal protein L14</fullName>
    </alternativeName>
</protein>
<dbReference type="EMBL" id="GFDF01004874">
    <property type="protein sequence ID" value="JAV09210.1"/>
    <property type="molecule type" value="Transcribed_RNA"/>
</dbReference>